<dbReference type="EMBL" id="CP071793">
    <property type="protein sequence ID" value="QTD53312.1"/>
    <property type="molecule type" value="Genomic_DNA"/>
</dbReference>
<sequence length="220" mass="25303">MQATVDCKRCSARILPEHLDLDRGIAHCASCGAVFSLEATLDAAVTPGMDIRRSESGLSLTRRWYLPRHWLLMLLALVWNGFFLLWLARTPGFDPLLRLMAGVNLGFGFILFYGALVFLVNRTSIEVDSGRLRLRHGPFPWRRGLSVEIAQIDQLYCSERLVRRRGRAFPVYQVNIFLNNGERRLLLREIYDVNQALYVENQIERFLGIQDRPILGEVKK</sequence>
<feature type="transmembrane region" description="Helical" evidence="1">
    <location>
        <begin position="100"/>
        <end position="121"/>
    </location>
</feature>
<keyword evidence="3" id="KW-1185">Reference proteome</keyword>
<dbReference type="KEGG" id="scor:J3U87_12725"/>
<evidence type="ECO:0000313" key="3">
    <source>
        <dbReference type="Proteomes" id="UP000663929"/>
    </source>
</evidence>
<name>A0A8A4TWH1_SULCO</name>
<dbReference type="RefSeq" id="WP_237383414.1">
    <property type="nucleotide sequence ID" value="NZ_CP071793.1"/>
</dbReference>
<organism evidence="2 3">
    <name type="scientific">Sulfidibacter corallicola</name>
    <dbReference type="NCBI Taxonomy" id="2818388"/>
    <lineage>
        <taxon>Bacteria</taxon>
        <taxon>Pseudomonadati</taxon>
        <taxon>Acidobacteriota</taxon>
        <taxon>Holophagae</taxon>
        <taxon>Acanthopleuribacterales</taxon>
        <taxon>Acanthopleuribacteraceae</taxon>
        <taxon>Sulfidibacter</taxon>
    </lineage>
</organism>
<evidence type="ECO:0000256" key="1">
    <source>
        <dbReference type="SAM" id="Phobius"/>
    </source>
</evidence>
<keyword evidence="1" id="KW-1133">Transmembrane helix</keyword>
<accession>A0A8A4TWH1</accession>
<feature type="transmembrane region" description="Helical" evidence="1">
    <location>
        <begin position="70"/>
        <end position="88"/>
    </location>
</feature>
<reference evidence="2" key="1">
    <citation type="submission" date="2021-03" db="EMBL/GenBank/DDBJ databases">
        <title>Acanthopleuribacteraceae sp. M133.</title>
        <authorList>
            <person name="Wang G."/>
        </authorList>
    </citation>
    <scope>NUCLEOTIDE SEQUENCE</scope>
    <source>
        <strain evidence="2">M133</strain>
    </source>
</reference>
<proteinExistence type="predicted"/>
<keyword evidence="1" id="KW-0812">Transmembrane</keyword>
<protein>
    <submittedName>
        <fullName evidence="2">Uncharacterized protein</fullName>
    </submittedName>
</protein>
<evidence type="ECO:0000313" key="2">
    <source>
        <dbReference type="EMBL" id="QTD53312.1"/>
    </source>
</evidence>
<keyword evidence="1" id="KW-0472">Membrane</keyword>
<dbReference type="Proteomes" id="UP000663929">
    <property type="component" value="Chromosome"/>
</dbReference>
<gene>
    <name evidence="2" type="ORF">J3U87_12725</name>
</gene>
<dbReference type="AlphaFoldDB" id="A0A8A4TWH1"/>